<name>A0ABW4B052_9GAMM</name>
<dbReference type="Proteomes" id="UP001597059">
    <property type="component" value="Unassembled WGS sequence"/>
</dbReference>
<evidence type="ECO:0000313" key="5">
    <source>
        <dbReference type="Proteomes" id="UP001597059"/>
    </source>
</evidence>
<evidence type="ECO:0000256" key="2">
    <source>
        <dbReference type="SAM" id="SignalP"/>
    </source>
</evidence>
<feature type="signal peptide" evidence="2">
    <location>
        <begin position="1"/>
        <end position="21"/>
    </location>
</feature>
<dbReference type="RefSeq" id="WP_377366462.1">
    <property type="nucleotide sequence ID" value="NZ_JBHTMN010000007.1"/>
</dbReference>
<keyword evidence="1 2" id="KW-0732">Signal</keyword>
<dbReference type="EMBL" id="JBHTMN010000007">
    <property type="protein sequence ID" value="MFD1383286.1"/>
    <property type="molecule type" value="Genomic_DNA"/>
</dbReference>
<accession>A0ABW4B052</accession>
<feature type="domain" description="DUF4174" evidence="3">
    <location>
        <begin position="29"/>
        <end position="137"/>
    </location>
</feature>
<protein>
    <submittedName>
        <fullName evidence="4">DUF4174 domain-containing protein</fullName>
    </submittedName>
</protein>
<organism evidence="4 5">
    <name type="scientific">Rhodanobacter aciditrophus</name>
    <dbReference type="NCBI Taxonomy" id="1623218"/>
    <lineage>
        <taxon>Bacteria</taxon>
        <taxon>Pseudomonadati</taxon>
        <taxon>Pseudomonadota</taxon>
        <taxon>Gammaproteobacteria</taxon>
        <taxon>Lysobacterales</taxon>
        <taxon>Rhodanobacteraceae</taxon>
        <taxon>Rhodanobacter</taxon>
    </lineage>
</organism>
<evidence type="ECO:0000256" key="1">
    <source>
        <dbReference type="ARBA" id="ARBA00022729"/>
    </source>
</evidence>
<gene>
    <name evidence="4" type="ORF">ACFQ45_07895</name>
</gene>
<keyword evidence="5" id="KW-1185">Reference proteome</keyword>
<evidence type="ECO:0000259" key="3">
    <source>
        <dbReference type="Pfam" id="PF13778"/>
    </source>
</evidence>
<evidence type="ECO:0000313" key="4">
    <source>
        <dbReference type="EMBL" id="MFD1383286.1"/>
    </source>
</evidence>
<reference evidence="5" key="1">
    <citation type="journal article" date="2019" name="Int. J. Syst. Evol. Microbiol.">
        <title>The Global Catalogue of Microorganisms (GCM) 10K type strain sequencing project: providing services to taxonomists for standard genome sequencing and annotation.</title>
        <authorList>
            <consortium name="The Broad Institute Genomics Platform"/>
            <consortium name="The Broad Institute Genome Sequencing Center for Infectious Disease"/>
            <person name="Wu L."/>
            <person name="Ma J."/>
        </authorList>
    </citation>
    <scope>NUCLEOTIDE SEQUENCE [LARGE SCALE GENOMIC DNA]</scope>
    <source>
        <strain evidence="5">JCM 30774</strain>
    </source>
</reference>
<proteinExistence type="predicted"/>
<dbReference type="InterPro" id="IPR025232">
    <property type="entry name" value="DUF4174"/>
</dbReference>
<comment type="caution">
    <text evidence="4">The sequence shown here is derived from an EMBL/GenBank/DDBJ whole genome shotgun (WGS) entry which is preliminary data.</text>
</comment>
<feature type="chain" id="PRO_5046243687" evidence="2">
    <location>
        <begin position="22"/>
        <end position="142"/>
    </location>
</feature>
<dbReference type="Pfam" id="PF13778">
    <property type="entry name" value="DUF4174"/>
    <property type="match status" value="1"/>
</dbReference>
<sequence>MKRYLIPCALAAATLAQTAMASNGELTSLKDLIWENRIIVANSEQNRDELTDLFSQENNGIIDRDVIWFVFSDDELQTNYPGTVSPSLLNRVKSQYQLSDNEVILIGKDGGLKERISGLDLDRLFGDIDRMPMRVREMRNQP</sequence>